<gene>
    <name evidence="1" type="ORF">Strvi_4581</name>
</gene>
<evidence type="ECO:0000313" key="1">
    <source>
        <dbReference type="EMBL" id="AEM84180.1"/>
    </source>
</evidence>
<dbReference type="KEGG" id="svl:Strvi_4581"/>
<dbReference type="EMBL" id="CP002994">
    <property type="protein sequence ID" value="AEM84180.1"/>
    <property type="molecule type" value="Genomic_DNA"/>
</dbReference>
<dbReference type="AlphaFoldDB" id="G2P503"/>
<keyword evidence="2" id="KW-1185">Reference proteome</keyword>
<proteinExistence type="predicted"/>
<evidence type="ECO:0000313" key="2">
    <source>
        <dbReference type="Proteomes" id="UP000008703"/>
    </source>
</evidence>
<reference evidence="1" key="1">
    <citation type="submission" date="2011-08" db="EMBL/GenBank/DDBJ databases">
        <title>Complete sequence of chromosome of Streptomyces violaceusniger Tu 4113.</title>
        <authorList>
            <consortium name="US DOE Joint Genome Institute"/>
            <person name="Lucas S."/>
            <person name="Han J."/>
            <person name="Lapidus A."/>
            <person name="Cheng J.-F."/>
            <person name="Goodwin L."/>
            <person name="Pitluck S."/>
            <person name="Peters L."/>
            <person name="Ivanova N."/>
            <person name="Daligault H."/>
            <person name="Detter J.C."/>
            <person name="Han C."/>
            <person name="Tapia R."/>
            <person name="Land M."/>
            <person name="Hauser L."/>
            <person name="Kyrpides N."/>
            <person name="Ivanova N."/>
            <person name="Pagani I."/>
            <person name="Hagen A."/>
            <person name="Katz L."/>
            <person name="Fiedler H.-P."/>
            <person name="Keasling J."/>
            <person name="Fortman J."/>
            <person name="Woyke T."/>
        </authorList>
    </citation>
    <scope>NUCLEOTIDE SEQUENCE [LARGE SCALE GENOMIC DNA]</scope>
    <source>
        <strain evidence="1">Tu 4113</strain>
    </source>
</reference>
<sequence>MPLPNPDLIARMVGVMGNLAERIAIAGRLNLQNMAEQIALGAVISEAEETETDLEDASGPELAAWVCSLPGSHNLHGLYDMLLPDADHEWLYDPELDGSRTKRRSSR</sequence>
<dbReference type="Proteomes" id="UP000008703">
    <property type="component" value="Chromosome"/>
</dbReference>
<accession>G2P503</accession>
<name>G2P503_STRV4</name>
<organism evidence="1 2">
    <name type="scientific">Streptomyces violaceusniger (strain Tu 4113)</name>
    <dbReference type="NCBI Taxonomy" id="653045"/>
    <lineage>
        <taxon>Bacteria</taxon>
        <taxon>Bacillati</taxon>
        <taxon>Actinomycetota</taxon>
        <taxon>Actinomycetes</taxon>
        <taxon>Kitasatosporales</taxon>
        <taxon>Streptomycetaceae</taxon>
        <taxon>Streptomyces</taxon>
        <taxon>Streptomyces violaceusniger group</taxon>
    </lineage>
</organism>
<protein>
    <submittedName>
        <fullName evidence="1">Uncharacterized protein</fullName>
    </submittedName>
</protein>
<dbReference type="HOGENOM" id="CLU_2208661_0_0_11"/>